<sequence>MLVLFLLLLQPAAPWVSLFDGRTPAGWLEVTGQPFPAKSWAVEDGCLKARVVDGGFQDIRSEATFRSFELEFEWKIEPGGNSGVKYLIEKVDTWKAPKGEGNNARGRGPEYQLIDDDANADSKGHPEKQTASLYGKIAPATHAAKPPGEFNLSRIVVHGGHVEHWLNGVKELEYEAPVKESPIVLQNHHSVVWFRSVRIRRLD</sequence>
<evidence type="ECO:0000313" key="3">
    <source>
        <dbReference type="Proteomes" id="UP000593892"/>
    </source>
</evidence>
<dbReference type="Pfam" id="PF06439">
    <property type="entry name" value="3keto-disac_hyd"/>
    <property type="match status" value="1"/>
</dbReference>
<evidence type="ECO:0000259" key="1">
    <source>
        <dbReference type="Pfam" id="PF06439"/>
    </source>
</evidence>
<keyword evidence="3" id="KW-1185">Reference proteome</keyword>
<dbReference type="EMBL" id="CP063849">
    <property type="protein sequence ID" value="QOY89203.1"/>
    <property type="molecule type" value="Genomic_DNA"/>
</dbReference>
<name>A0A7S7NT16_PALFE</name>
<dbReference type="RefSeq" id="WP_194450865.1">
    <property type="nucleotide sequence ID" value="NZ_CP063849.1"/>
</dbReference>
<dbReference type="GO" id="GO:0016787">
    <property type="term" value="F:hydrolase activity"/>
    <property type="evidence" value="ECO:0007669"/>
    <property type="project" value="InterPro"/>
</dbReference>
<gene>
    <name evidence="2" type="ORF">IRI77_04375</name>
</gene>
<dbReference type="Gene3D" id="2.60.120.560">
    <property type="entry name" value="Exo-inulinase, domain 1"/>
    <property type="match status" value="1"/>
</dbReference>
<reference evidence="2 3" key="1">
    <citation type="submission" date="2020-10" db="EMBL/GenBank/DDBJ databases">
        <title>Complete genome sequence of Paludibaculum fermentans P105T, a facultatively anaerobic acidobacterium capable of dissimilatory Fe(III) reduction.</title>
        <authorList>
            <person name="Dedysh S.N."/>
            <person name="Beletsky A.V."/>
            <person name="Kulichevskaya I.S."/>
            <person name="Mardanov A.V."/>
            <person name="Ravin N.V."/>
        </authorList>
    </citation>
    <scope>NUCLEOTIDE SEQUENCE [LARGE SCALE GENOMIC DNA]</scope>
    <source>
        <strain evidence="2 3">P105</strain>
    </source>
</reference>
<accession>A0A7S7NT16</accession>
<dbReference type="AlphaFoldDB" id="A0A7S7NT16"/>
<dbReference type="Proteomes" id="UP000593892">
    <property type="component" value="Chromosome"/>
</dbReference>
<evidence type="ECO:0000313" key="2">
    <source>
        <dbReference type="EMBL" id="QOY89203.1"/>
    </source>
</evidence>
<dbReference type="KEGG" id="pfer:IRI77_04375"/>
<proteinExistence type="predicted"/>
<dbReference type="InterPro" id="IPR010496">
    <property type="entry name" value="AL/BT2_dom"/>
</dbReference>
<organism evidence="2 3">
    <name type="scientific">Paludibaculum fermentans</name>
    <dbReference type="NCBI Taxonomy" id="1473598"/>
    <lineage>
        <taxon>Bacteria</taxon>
        <taxon>Pseudomonadati</taxon>
        <taxon>Acidobacteriota</taxon>
        <taxon>Terriglobia</taxon>
        <taxon>Bryobacterales</taxon>
        <taxon>Bryobacteraceae</taxon>
        <taxon>Paludibaculum</taxon>
    </lineage>
</organism>
<protein>
    <submittedName>
        <fullName evidence="2">DUF1080 domain-containing protein</fullName>
    </submittedName>
</protein>
<feature type="domain" description="3-keto-alpha-glucoside-1,2-lyase/3-keto-2-hydroxy-glucal hydratase" evidence="1">
    <location>
        <begin position="15"/>
        <end position="200"/>
    </location>
</feature>